<dbReference type="OrthoDB" id="9806903at2"/>
<dbReference type="RefSeq" id="WP_073341008.1">
    <property type="nucleotide sequence ID" value="NZ_FQXM01000062.1"/>
</dbReference>
<dbReference type="SMART" id="SM00382">
    <property type="entry name" value="AAA"/>
    <property type="match status" value="1"/>
</dbReference>
<dbReference type="InterPro" id="IPR027417">
    <property type="entry name" value="P-loop_NTPase"/>
</dbReference>
<evidence type="ECO:0000259" key="1">
    <source>
        <dbReference type="SMART" id="SM00382"/>
    </source>
</evidence>
<feature type="domain" description="AAA+ ATPase" evidence="1">
    <location>
        <begin position="191"/>
        <end position="315"/>
    </location>
</feature>
<dbReference type="CDD" id="cd00009">
    <property type="entry name" value="AAA"/>
    <property type="match status" value="1"/>
</dbReference>
<dbReference type="Gene3D" id="3.40.50.300">
    <property type="entry name" value="P-loop containing nucleotide triphosphate hydrolases"/>
    <property type="match status" value="1"/>
</dbReference>
<dbReference type="Pfam" id="PF20720">
    <property type="entry name" value="nSTAND3"/>
    <property type="match status" value="1"/>
</dbReference>
<dbReference type="AlphaFoldDB" id="A0A1M5Y6R2"/>
<dbReference type="InterPro" id="IPR049050">
    <property type="entry name" value="nSTAND3"/>
</dbReference>
<dbReference type="GO" id="GO:0009307">
    <property type="term" value="P:DNA restriction-modification system"/>
    <property type="evidence" value="ECO:0007669"/>
    <property type="project" value="InterPro"/>
</dbReference>
<reference evidence="2 3" key="1">
    <citation type="submission" date="2016-11" db="EMBL/GenBank/DDBJ databases">
        <authorList>
            <person name="Jaros S."/>
            <person name="Januszkiewicz K."/>
            <person name="Wedrychowicz H."/>
        </authorList>
    </citation>
    <scope>NUCLEOTIDE SEQUENCE [LARGE SCALE GENOMIC DNA]</scope>
    <source>
        <strain evidence="2 3">DSM 8605</strain>
    </source>
</reference>
<keyword evidence="3" id="KW-1185">Reference proteome</keyword>
<name>A0A1M5Y6R2_9CLOT</name>
<evidence type="ECO:0000313" key="2">
    <source>
        <dbReference type="EMBL" id="SHI07781.1"/>
    </source>
</evidence>
<sequence>MNNYKFDTLNDEEFEEISKDLLREELDLDFRTFRKGRDGGVDLSYVDEENNKIVAQVKHYPKSNFSNLKSSLRDEYNKVKNKKFERYILITSLDLTVNQIKEIMKLMKGVIKSENDIYDLKKLNTLLQKKGNEWIETKYYKLWLSSATVLNRIINNAQENNIEYYVEGIYKKLKLYVITENFNKALNILTKTNMLLIHGEPGVGKTVLAEMLAYNYLNKGYKLKFISGNSVSELEKIMSPSDEEKEVVFIDDFLGSNFLELFTSTSENKMVFFLKKYIRKKNKIVILTTRSTIYNKGILQFEKFQRFSIEFEKYNLIITSYNDIDKAKILYNHLYFNEINQEYIDEIRVNNTFLKIIRHRNYTPRLIEFISNKRRIEKINASEYRAFILNNLDNPKEIWRNEFENKISDEDRFLIWSLFTFDNTVSEGILKVAFEERYDYEIKCNNFVRVHNAFEKSLNALSKGFLQINRSFHEKEAEISFINPSVIDFLINYLNKDGRERKRIFNSIKYLEQLDNFIFMGKRGYRDRVYINDDDRKVIKQRVIERLEDIKVFTDNKEIKICILKLILAEYKNDDSIKLTIKRILDEYIKGKEMDKEKLGVMIELINNRNIDLLEIDTLYKKNGVEGKIQDIILNQIQYIETFVKFLTLIRLNFSHEHNILLLDKKHTKKIIYSLCRQALADFVSGLLIYDECGAEDDDGNTYFDWDLAKELLEWKFNSFKKDILSDEELLNFNLEKNIEENIEDIFECEYGIASGDRLLEAIEEIWNMYYKENYNDSYYYSTYYENEPRISNMFKEL</sequence>
<dbReference type="Pfam" id="PF04471">
    <property type="entry name" value="Mrr_cat"/>
    <property type="match status" value="1"/>
</dbReference>
<dbReference type="EMBL" id="FQXM01000062">
    <property type="protein sequence ID" value="SHI07781.1"/>
    <property type="molecule type" value="Genomic_DNA"/>
</dbReference>
<dbReference type="GO" id="GO:0003677">
    <property type="term" value="F:DNA binding"/>
    <property type="evidence" value="ECO:0007669"/>
    <property type="project" value="InterPro"/>
</dbReference>
<evidence type="ECO:0000313" key="3">
    <source>
        <dbReference type="Proteomes" id="UP000184447"/>
    </source>
</evidence>
<dbReference type="SUPFAM" id="SSF52540">
    <property type="entry name" value="P-loop containing nucleoside triphosphate hydrolases"/>
    <property type="match status" value="1"/>
</dbReference>
<dbReference type="InterPro" id="IPR003593">
    <property type="entry name" value="AAA+_ATPase"/>
</dbReference>
<dbReference type="InterPro" id="IPR007560">
    <property type="entry name" value="Restrct_endonuc_IV_Mrr"/>
</dbReference>
<dbReference type="GO" id="GO:0004519">
    <property type="term" value="F:endonuclease activity"/>
    <property type="evidence" value="ECO:0007669"/>
    <property type="project" value="InterPro"/>
</dbReference>
<dbReference type="STRING" id="1121316.SAMN02745207_04249"/>
<accession>A0A1M5Y6R2</accession>
<protein>
    <submittedName>
        <fullName evidence="2">ATPase family associated with various cellular activities (AAA)</fullName>
    </submittedName>
</protein>
<dbReference type="Proteomes" id="UP000184447">
    <property type="component" value="Unassembled WGS sequence"/>
</dbReference>
<proteinExistence type="predicted"/>
<gene>
    <name evidence="2" type="ORF">SAMN02745207_04249</name>
</gene>
<organism evidence="2 3">
    <name type="scientific">Clostridium grantii DSM 8605</name>
    <dbReference type="NCBI Taxonomy" id="1121316"/>
    <lineage>
        <taxon>Bacteria</taxon>
        <taxon>Bacillati</taxon>
        <taxon>Bacillota</taxon>
        <taxon>Clostridia</taxon>
        <taxon>Eubacteriales</taxon>
        <taxon>Clostridiaceae</taxon>
        <taxon>Clostridium</taxon>
    </lineage>
</organism>